<reference evidence="5 6" key="1">
    <citation type="submission" date="2018-06" db="EMBL/GenBank/DDBJ databases">
        <title>Genomic Encyclopedia of Type Strains, Phase IV (KMG-IV): sequencing the most valuable type-strain genomes for metagenomic binning, comparative biology and taxonomic classification.</title>
        <authorList>
            <person name="Goeker M."/>
        </authorList>
    </citation>
    <scope>NUCLEOTIDE SEQUENCE [LARGE SCALE GENOMIC DNA]</scope>
    <source>
        <strain evidence="5 6">DSM 25532</strain>
    </source>
</reference>
<dbReference type="GO" id="GO:0003677">
    <property type="term" value="F:DNA binding"/>
    <property type="evidence" value="ECO:0007669"/>
    <property type="project" value="UniProtKB-KW"/>
</dbReference>
<evidence type="ECO:0000256" key="3">
    <source>
        <dbReference type="ARBA" id="ARBA00023125"/>
    </source>
</evidence>
<evidence type="ECO:0000256" key="4">
    <source>
        <dbReference type="ARBA" id="ARBA00023163"/>
    </source>
</evidence>
<keyword evidence="6" id="KW-1185">Reference proteome</keyword>
<dbReference type="Proteomes" id="UP000253426">
    <property type="component" value="Unassembled WGS sequence"/>
</dbReference>
<keyword evidence="2" id="KW-0805">Transcription regulation</keyword>
<dbReference type="Gene3D" id="1.10.10.10">
    <property type="entry name" value="Winged helix-like DNA-binding domain superfamily/Winged helix DNA-binding domain"/>
    <property type="match status" value="1"/>
</dbReference>
<keyword evidence="3" id="KW-0238">DNA-binding</keyword>
<dbReference type="InterPro" id="IPR036388">
    <property type="entry name" value="WH-like_DNA-bd_sf"/>
</dbReference>
<evidence type="ECO:0000256" key="1">
    <source>
        <dbReference type="ARBA" id="ARBA00011046"/>
    </source>
</evidence>
<dbReference type="Pfam" id="PF03965">
    <property type="entry name" value="Penicillinase_R"/>
    <property type="match status" value="1"/>
</dbReference>
<dbReference type="EMBL" id="QNRR01000010">
    <property type="protein sequence ID" value="RBP39139.1"/>
    <property type="molecule type" value="Genomic_DNA"/>
</dbReference>
<dbReference type="InterPro" id="IPR036390">
    <property type="entry name" value="WH_DNA-bd_sf"/>
</dbReference>
<dbReference type="GO" id="GO:0045892">
    <property type="term" value="P:negative regulation of DNA-templated transcription"/>
    <property type="evidence" value="ECO:0007669"/>
    <property type="project" value="InterPro"/>
</dbReference>
<comment type="similarity">
    <text evidence="1">Belongs to the BlaI transcriptional regulatory family.</text>
</comment>
<dbReference type="SUPFAM" id="SSF46785">
    <property type="entry name" value="Winged helix' DNA-binding domain"/>
    <property type="match status" value="1"/>
</dbReference>
<comment type="caution">
    <text evidence="5">The sequence shown here is derived from an EMBL/GenBank/DDBJ whole genome shotgun (WGS) entry which is preliminary data.</text>
</comment>
<accession>A0A366HB59</accession>
<gene>
    <name evidence="5" type="ORF">DES53_110163</name>
</gene>
<evidence type="ECO:0000313" key="6">
    <source>
        <dbReference type="Proteomes" id="UP000253426"/>
    </source>
</evidence>
<dbReference type="PIRSF" id="PIRSF019455">
    <property type="entry name" value="CopR_AtkY"/>
    <property type="match status" value="1"/>
</dbReference>
<protein>
    <submittedName>
        <fullName evidence="5">BlaI family penicillinase repressor</fullName>
    </submittedName>
</protein>
<dbReference type="InterPro" id="IPR005650">
    <property type="entry name" value="BlaI_family"/>
</dbReference>
<name>A0A366HB59_9BACT</name>
<dbReference type="Gene3D" id="1.10.4040.10">
    <property type="entry name" value="Penicillinase repressor domain"/>
    <property type="match status" value="1"/>
</dbReference>
<sequence length="114" mass="12815">MEYLWEESPQTAAEVIAGLRESTGWAPNTVRTLLTRLVEKGALRAKDNEAGVREYAPAVKRDAVVRAESKTFLQRVFRGAEKTLLAHFAANARLTPEEVKELKRLLDENVKPKP</sequence>
<proteinExistence type="inferred from homology"/>
<evidence type="ECO:0000256" key="2">
    <source>
        <dbReference type="ARBA" id="ARBA00023015"/>
    </source>
</evidence>
<keyword evidence="4" id="KW-0804">Transcription</keyword>
<evidence type="ECO:0000313" key="5">
    <source>
        <dbReference type="EMBL" id="RBP39139.1"/>
    </source>
</evidence>
<organism evidence="5 6">
    <name type="scientific">Roseimicrobium gellanilyticum</name>
    <dbReference type="NCBI Taxonomy" id="748857"/>
    <lineage>
        <taxon>Bacteria</taxon>
        <taxon>Pseudomonadati</taxon>
        <taxon>Verrucomicrobiota</taxon>
        <taxon>Verrucomicrobiia</taxon>
        <taxon>Verrucomicrobiales</taxon>
        <taxon>Verrucomicrobiaceae</taxon>
        <taxon>Roseimicrobium</taxon>
    </lineage>
</organism>
<dbReference type="AlphaFoldDB" id="A0A366HB59"/>